<dbReference type="STRING" id="655819.J5JJ77"/>
<reference evidence="2 3" key="1">
    <citation type="journal article" date="2012" name="Sci. Rep.">
        <title>Genomic perspectives on the evolution of fungal entomopathogenicity in Beauveria bassiana.</title>
        <authorList>
            <person name="Xiao G."/>
            <person name="Ying S.H."/>
            <person name="Zheng P."/>
            <person name="Wang Z.L."/>
            <person name="Zhang S."/>
            <person name="Xie X.Q."/>
            <person name="Shang Y."/>
            <person name="St Leger R.J."/>
            <person name="Zhao G.P."/>
            <person name="Wang C."/>
            <person name="Feng M.G."/>
        </authorList>
    </citation>
    <scope>NUCLEOTIDE SEQUENCE [LARGE SCALE GENOMIC DNA]</scope>
    <source>
        <strain evidence="2 3">ARSEF 2860</strain>
    </source>
</reference>
<dbReference type="AlphaFoldDB" id="J5JJ77"/>
<dbReference type="PROSITE" id="PS51388">
    <property type="entry name" value="GED"/>
    <property type="match status" value="1"/>
</dbReference>
<dbReference type="EMBL" id="JH725176">
    <property type="protein sequence ID" value="EJP63376.1"/>
    <property type="molecule type" value="Genomic_DNA"/>
</dbReference>
<gene>
    <name evidence="2" type="ORF">BBA_07770</name>
</gene>
<feature type="domain" description="GED" evidence="1">
    <location>
        <begin position="1"/>
        <end position="82"/>
    </location>
</feature>
<protein>
    <recommendedName>
        <fullName evidence="1">GED domain-containing protein</fullName>
    </recommendedName>
</protein>
<dbReference type="GeneID" id="19890782"/>
<keyword evidence="3" id="KW-1185">Reference proteome</keyword>
<organism evidence="2 3">
    <name type="scientific">Beauveria bassiana (strain ARSEF 2860)</name>
    <name type="common">White muscardine disease fungus</name>
    <name type="synonym">Tritirachium shiotae</name>
    <dbReference type="NCBI Taxonomy" id="655819"/>
    <lineage>
        <taxon>Eukaryota</taxon>
        <taxon>Fungi</taxon>
        <taxon>Dikarya</taxon>
        <taxon>Ascomycota</taxon>
        <taxon>Pezizomycotina</taxon>
        <taxon>Sordariomycetes</taxon>
        <taxon>Hypocreomycetidae</taxon>
        <taxon>Hypocreales</taxon>
        <taxon>Cordycipitaceae</taxon>
        <taxon>Beauveria</taxon>
    </lineage>
</organism>
<proteinExistence type="predicted"/>
<dbReference type="Proteomes" id="UP000002762">
    <property type="component" value="Unassembled WGS sequence"/>
</dbReference>
<sequence length="182" mass="20078">MPKLASKKFIDDISLLAVEQCLISRLPALFPSETILDLRDDEIAHIATESHAMMLQRIRYNEKLAALEGAKDDLKQLDIHRTLDLVSPPPGTIEQVHTDGESEASLPGETDMWFNPTSSTSRRTRAVYLGVEHFSPSQLSGAPIQKLSMVKYGEAVSRRVRVCFGAVAEDYVARGSTGEPLV</sequence>
<name>J5JJ77_BEAB2</name>
<accession>J5JJ77</accession>
<evidence type="ECO:0000313" key="3">
    <source>
        <dbReference type="Proteomes" id="UP000002762"/>
    </source>
</evidence>
<evidence type="ECO:0000259" key="1">
    <source>
        <dbReference type="PROSITE" id="PS51388"/>
    </source>
</evidence>
<evidence type="ECO:0000313" key="2">
    <source>
        <dbReference type="EMBL" id="EJP63376.1"/>
    </source>
</evidence>
<dbReference type="HOGENOM" id="CLU_1481725_0_0_1"/>
<dbReference type="RefSeq" id="XP_008601089.1">
    <property type="nucleotide sequence ID" value="XM_008602867.1"/>
</dbReference>
<dbReference type="InParanoid" id="J5JJ77"/>
<dbReference type="InterPro" id="IPR020850">
    <property type="entry name" value="GED_dom"/>
</dbReference>